<protein>
    <submittedName>
        <fullName evidence="10">Glycyl radical-activating protein</fullName>
    </submittedName>
</protein>
<evidence type="ECO:0000256" key="8">
    <source>
        <dbReference type="ARBA" id="ARBA00023014"/>
    </source>
</evidence>
<dbReference type="PANTHER" id="PTHR30352:SF4">
    <property type="entry name" value="PYRUVATE FORMATE-LYASE 2-ACTIVATING ENZYME"/>
    <property type="match status" value="1"/>
</dbReference>
<dbReference type="SUPFAM" id="SSF102114">
    <property type="entry name" value="Radical SAM enzymes"/>
    <property type="match status" value="1"/>
</dbReference>
<evidence type="ECO:0000256" key="6">
    <source>
        <dbReference type="ARBA" id="ARBA00023002"/>
    </source>
</evidence>
<dbReference type="EMBL" id="JFHN01000043">
    <property type="protein sequence ID" value="EXU75860.1"/>
    <property type="molecule type" value="Genomic_DNA"/>
</dbReference>
<dbReference type="InterPro" id="IPR012839">
    <property type="entry name" value="Organic_radical_activase"/>
</dbReference>
<dbReference type="STRING" id="69222.BG55_08785"/>
<evidence type="ECO:0000313" key="10">
    <source>
        <dbReference type="EMBL" id="EXU75860.1"/>
    </source>
</evidence>
<dbReference type="PROSITE" id="PS51918">
    <property type="entry name" value="RADICAL_SAM"/>
    <property type="match status" value="1"/>
</dbReference>
<dbReference type="GO" id="GO:0016491">
    <property type="term" value="F:oxidoreductase activity"/>
    <property type="evidence" value="ECO:0007669"/>
    <property type="project" value="UniProtKB-KW"/>
</dbReference>
<dbReference type="InterPro" id="IPR058240">
    <property type="entry name" value="rSAM_sf"/>
</dbReference>
<dbReference type="Gene3D" id="3.20.20.70">
    <property type="entry name" value="Aldolase class I"/>
    <property type="match status" value="1"/>
</dbReference>
<dbReference type="InterPro" id="IPR040074">
    <property type="entry name" value="BssD/PflA/YjjW"/>
</dbReference>
<dbReference type="SFLD" id="SFLDG01118">
    <property type="entry name" value="activating_enzymes__group_2"/>
    <property type="match status" value="1"/>
</dbReference>
<dbReference type="InterPro" id="IPR001989">
    <property type="entry name" value="Radical_activat_CS"/>
</dbReference>
<keyword evidence="7" id="KW-0408">Iron</keyword>
<evidence type="ECO:0000256" key="7">
    <source>
        <dbReference type="ARBA" id="ARBA00023004"/>
    </source>
</evidence>
<sequence>MKLSAAPSLSGSESTTPTGTVFNLQRFSLHDGPGVRTVVFLKGCQMKCAWCANPESLASAPELFFDRARCAKASCWQACPGRGPADKAGHVGRVAWPAEDACPAAAIRHVGRQLSVDDVMRTVLADELYYRTSGGGMTLSGGEMALQPEFSRALLLRARQEGIHTAVETSGFASWPALWQACELSQLVLFDIKLADETRHQRYTGVSNHRILSNLKKLLSQDIPLHIRIPVIPEVNDSEEEAQKMMAMIAGIVQGHSSFRMIDLLPYHNFGNRKYELSGRECRYEQLHPDHGKPQVALMAAIARQHGLPTTTLSHCIG</sequence>
<evidence type="ECO:0000256" key="1">
    <source>
        <dbReference type="ARBA" id="ARBA00001966"/>
    </source>
</evidence>
<gene>
    <name evidence="10" type="ORF">BG55_08785</name>
</gene>
<dbReference type="InterPro" id="IPR013785">
    <property type="entry name" value="Aldolase_TIM"/>
</dbReference>
<dbReference type="RefSeq" id="WP_071994996.1">
    <property type="nucleotide sequence ID" value="NZ_JFHN01000043.1"/>
</dbReference>
<dbReference type="GO" id="GO:0046872">
    <property type="term" value="F:metal ion binding"/>
    <property type="evidence" value="ECO:0007669"/>
    <property type="project" value="UniProtKB-KW"/>
</dbReference>
<keyword evidence="8" id="KW-0411">Iron-sulfur</keyword>
<proteinExistence type="inferred from homology"/>
<keyword evidence="5" id="KW-0479">Metal-binding</keyword>
<dbReference type="InterPro" id="IPR034457">
    <property type="entry name" value="Organic_radical-activating"/>
</dbReference>
<reference evidence="10 11" key="1">
    <citation type="submission" date="2014-02" db="EMBL/GenBank/DDBJ databases">
        <title>Draft genome of Erwinia mallotivora strain BT-MARDI, a papaya dieback pathogen.</title>
        <authorList>
            <person name="Redzuan R."/>
            <person name="Abu Bakar N."/>
            <person name="Badrun R."/>
            <person name="Mohd Raih M.F."/>
            <person name="Rozano L."/>
            <person name="Mat Amin N."/>
        </authorList>
    </citation>
    <scope>NUCLEOTIDE SEQUENCE [LARGE SCALE GENOMIC DNA]</scope>
    <source>
        <strain evidence="10 11">BT-MARDI</strain>
    </source>
</reference>
<dbReference type="PATRIC" id="fig|69222.5.peg.1811"/>
<dbReference type="InterPro" id="IPR007197">
    <property type="entry name" value="rSAM"/>
</dbReference>
<keyword evidence="4" id="KW-0949">S-adenosyl-L-methionine</keyword>
<dbReference type="NCBIfam" id="TIGR02494">
    <property type="entry name" value="PFLE_PFLC"/>
    <property type="match status" value="1"/>
</dbReference>
<comment type="similarity">
    <text evidence="2">Belongs to the organic radical-activating enzymes family.</text>
</comment>
<name>A0A014NPW6_9GAMM</name>
<accession>A0A014NPW6</accession>
<comment type="cofactor">
    <cofactor evidence="1">
        <name>[4Fe-4S] cluster</name>
        <dbReference type="ChEBI" id="CHEBI:49883"/>
    </cofactor>
</comment>
<dbReference type="PIRSF" id="PIRSF000371">
    <property type="entry name" value="PFL_act_enz"/>
    <property type="match status" value="1"/>
</dbReference>
<evidence type="ECO:0000313" key="11">
    <source>
        <dbReference type="Proteomes" id="UP000019918"/>
    </source>
</evidence>
<feature type="domain" description="Radical SAM core" evidence="9">
    <location>
        <begin position="30"/>
        <end position="309"/>
    </location>
</feature>
<evidence type="ECO:0000259" key="9">
    <source>
        <dbReference type="PROSITE" id="PS51918"/>
    </source>
</evidence>
<evidence type="ECO:0000256" key="3">
    <source>
        <dbReference type="ARBA" id="ARBA00022485"/>
    </source>
</evidence>
<evidence type="ECO:0000256" key="4">
    <source>
        <dbReference type="ARBA" id="ARBA00022691"/>
    </source>
</evidence>
<organism evidence="10 11">
    <name type="scientific">Erwinia mallotivora</name>
    <dbReference type="NCBI Taxonomy" id="69222"/>
    <lineage>
        <taxon>Bacteria</taxon>
        <taxon>Pseudomonadati</taxon>
        <taxon>Pseudomonadota</taxon>
        <taxon>Gammaproteobacteria</taxon>
        <taxon>Enterobacterales</taxon>
        <taxon>Erwiniaceae</taxon>
        <taxon>Erwinia</taxon>
    </lineage>
</organism>
<keyword evidence="6" id="KW-0560">Oxidoreductase</keyword>
<evidence type="ECO:0000256" key="5">
    <source>
        <dbReference type="ARBA" id="ARBA00022723"/>
    </source>
</evidence>
<dbReference type="OrthoDB" id="9782387at2"/>
<keyword evidence="11" id="KW-1185">Reference proteome</keyword>
<dbReference type="Proteomes" id="UP000019918">
    <property type="component" value="Unassembled WGS sequence"/>
</dbReference>
<evidence type="ECO:0000256" key="2">
    <source>
        <dbReference type="ARBA" id="ARBA00009777"/>
    </source>
</evidence>
<dbReference type="GO" id="GO:0051539">
    <property type="term" value="F:4 iron, 4 sulfur cluster binding"/>
    <property type="evidence" value="ECO:0007669"/>
    <property type="project" value="UniProtKB-KW"/>
</dbReference>
<dbReference type="AlphaFoldDB" id="A0A014NPW6"/>
<dbReference type="PROSITE" id="PS01087">
    <property type="entry name" value="RADICAL_ACTIVATING"/>
    <property type="match status" value="1"/>
</dbReference>
<comment type="caution">
    <text evidence="10">The sequence shown here is derived from an EMBL/GenBank/DDBJ whole genome shotgun (WGS) entry which is preliminary data.</text>
</comment>
<dbReference type="Pfam" id="PF04055">
    <property type="entry name" value="Radical_SAM"/>
    <property type="match status" value="1"/>
</dbReference>
<dbReference type="SFLD" id="SFLDG01066">
    <property type="entry name" value="organic_radical-activating_enz"/>
    <property type="match status" value="1"/>
</dbReference>
<dbReference type="PANTHER" id="PTHR30352">
    <property type="entry name" value="PYRUVATE FORMATE-LYASE-ACTIVATING ENZYME"/>
    <property type="match status" value="1"/>
</dbReference>
<dbReference type="SFLD" id="SFLDS00029">
    <property type="entry name" value="Radical_SAM"/>
    <property type="match status" value="1"/>
</dbReference>
<keyword evidence="3" id="KW-0004">4Fe-4S</keyword>